<dbReference type="STRING" id="1150368.SAMN02927921_02814"/>
<keyword evidence="3" id="KW-1185">Reference proteome</keyword>
<feature type="transmembrane region" description="Helical" evidence="1">
    <location>
        <begin position="151"/>
        <end position="172"/>
    </location>
</feature>
<feature type="transmembrane region" description="Helical" evidence="1">
    <location>
        <begin position="36"/>
        <end position="59"/>
    </location>
</feature>
<evidence type="ECO:0000256" key="1">
    <source>
        <dbReference type="SAM" id="Phobius"/>
    </source>
</evidence>
<feature type="transmembrane region" description="Helical" evidence="1">
    <location>
        <begin position="184"/>
        <end position="206"/>
    </location>
</feature>
<feature type="transmembrane region" description="Helical" evidence="1">
    <location>
        <begin position="65"/>
        <end position="85"/>
    </location>
</feature>
<dbReference type="RefSeq" id="WP_072318019.1">
    <property type="nucleotide sequence ID" value="NZ_FPJE01000015.1"/>
</dbReference>
<dbReference type="EMBL" id="FPJE01000015">
    <property type="protein sequence ID" value="SFW62764.1"/>
    <property type="molecule type" value="Genomic_DNA"/>
</dbReference>
<dbReference type="AlphaFoldDB" id="A0A1K1QSV0"/>
<dbReference type="Proteomes" id="UP000182248">
    <property type="component" value="Unassembled WGS sequence"/>
</dbReference>
<feature type="transmembrane region" description="Helical" evidence="1">
    <location>
        <begin position="121"/>
        <end position="139"/>
    </location>
</feature>
<keyword evidence="1" id="KW-1133">Transmembrane helix</keyword>
<evidence type="ECO:0000313" key="3">
    <source>
        <dbReference type="Proteomes" id="UP000182248"/>
    </source>
</evidence>
<keyword evidence="1" id="KW-0812">Transmembrane</keyword>
<organism evidence="2 3">
    <name type="scientific">Sinomicrobium oceani</name>
    <dbReference type="NCBI Taxonomy" id="1150368"/>
    <lineage>
        <taxon>Bacteria</taxon>
        <taxon>Pseudomonadati</taxon>
        <taxon>Bacteroidota</taxon>
        <taxon>Flavobacteriia</taxon>
        <taxon>Flavobacteriales</taxon>
        <taxon>Flavobacteriaceae</taxon>
        <taxon>Sinomicrobium</taxon>
    </lineage>
</organism>
<reference evidence="2 3" key="1">
    <citation type="submission" date="2016-11" db="EMBL/GenBank/DDBJ databases">
        <authorList>
            <person name="Jaros S."/>
            <person name="Januszkiewicz K."/>
            <person name="Wedrychowicz H."/>
        </authorList>
    </citation>
    <scope>NUCLEOTIDE SEQUENCE [LARGE SCALE GENOMIC DNA]</scope>
    <source>
        <strain evidence="2 3">CGMCC 1.12145</strain>
    </source>
</reference>
<proteinExistence type="predicted"/>
<keyword evidence="1" id="KW-0472">Membrane</keyword>
<feature type="transmembrane region" description="Helical" evidence="1">
    <location>
        <begin position="92"/>
        <end position="109"/>
    </location>
</feature>
<accession>A0A1K1QSV0</accession>
<evidence type="ECO:0008006" key="4">
    <source>
        <dbReference type="Google" id="ProtNLM"/>
    </source>
</evidence>
<protein>
    <recommendedName>
        <fullName evidence="4">YhhN-like protein</fullName>
    </recommendedName>
</protein>
<sequence length="210" mass="24094">MSFYYGSLILSNCLLILSFVLGLSRWATLKRDKRHFFVAYLGFVLTIEVINEILIMLFYVQDISFIYPFYISGEFFLLMCLFLSIQKMSGSWYYVAAAVALLFFAEAAWLRSEGADVSAGYGKIISHLSIVCFSGYILIRAIRESGRIDYFLNIYSCLLLYYAISVFLFLILDQLTALTPRNAAVIWGMNNILSSVLYGVSWYTFLQLKK</sequence>
<evidence type="ECO:0000313" key="2">
    <source>
        <dbReference type="EMBL" id="SFW62764.1"/>
    </source>
</evidence>
<gene>
    <name evidence="2" type="ORF">SAMN02927921_02814</name>
</gene>
<feature type="transmembrane region" description="Helical" evidence="1">
    <location>
        <begin position="6"/>
        <end position="24"/>
    </location>
</feature>
<name>A0A1K1QSV0_9FLAO</name>
<dbReference type="OrthoDB" id="1261025at2"/>